<dbReference type="AlphaFoldDB" id="A0A3R8RQH9"/>
<organism evidence="2 3">
    <name type="scientific">Brachybacterium paraconglomeratum</name>
    <dbReference type="NCBI Taxonomy" id="173362"/>
    <lineage>
        <taxon>Bacteria</taxon>
        <taxon>Bacillati</taxon>
        <taxon>Actinomycetota</taxon>
        <taxon>Actinomycetes</taxon>
        <taxon>Micrococcales</taxon>
        <taxon>Dermabacteraceae</taxon>
        <taxon>Brachybacterium</taxon>
    </lineage>
</organism>
<dbReference type="GeneID" id="78121166"/>
<accession>A0A3R8RQH9</accession>
<gene>
    <name evidence="2" type="ORF">DS079_09045</name>
</gene>
<dbReference type="EMBL" id="QOCI01000007">
    <property type="protein sequence ID" value="RRR18353.1"/>
    <property type="molecule type" value="Genomic_DNA"/>
</dbReference>
<proteinExistence type="predicted"/>
<reference evidence="2 3" key="1">
    <citation type="submission" date="2018-07" db="EMBL/GenBank/DDBJ databases">
        <title>Brachybacteriurn paraconglorneratum KCTC 9916.</title>
        <authorList>
            <person name="Li Y."/>
        </authorList>
    </citation>
    <scope>NUCLEOTIDE SEQUENCE [LARGE SCALE GENOMIC DNA]</scope>
    <source>
        <strain evidence="2 3">KCTC 9916</strain>
    </source>
</reference>
<evidence type="ECO:0008006" key="4">
    <source>
        <dbReference type="Google" id="ProtNLM"/>
    </source>
</evidence>
<name>A0A3R8RQH9_9MICO</name>
<dbReference type="RefSeq" id="WP_126986735.1">
    <property type="nucleotide sequence ID" value="NZ_JALXWX010000052.1"/>
</dbReference>
<sequence>MTAVGGSGARDEPSPAGRRAPLQLRVGGASREELHTRLAKLGIQLNDGARTLLEDSCFDTRAPETLEVVQRSLQQLGLASGGTLPQITAAARAQGLAPLPPDAGPYLRLAITDQGQAPDSILSAGRAPTGAVHVHSVPLRADHDYPKGFYLRVVDGVTWLRAFRCDDEYVWPADAVLALRAPEGGGVPASSDREAVPEC</sequence>
<feature type="region of interest" description="Disordered" evidence="1">
    <location>
        <begin position="1"/>
        <end position="24"/>
    </location>
</feature>
<protein>
    <recommendedName>
        <fullName evidence="4">Helicase</fullName>
    </recommendedName>
</protein>
<dbReference type="Proteomes" id="UP000274327">
    <property type="component" value="Unassembled WGS sequence"/>
</dbReference>
<evidence type="ECO:0000313" key="3">
    <source>
        <dbReference type="Proteomes" id="UP000274327"/>
    </source>
</evidence>
<keyword evidence="3" id="KW-1185">Reference proteome</keyword>
<evidence type="ECO:0000256" key="1">
    <source>
        <dbReference type="SAM" id="MobiDB-lite"/>
    </source>
</evidence>
<comment type="caution">
    <text evidence="2">The sequence shown here is derived from an EMBL/GenBank/DDBJ whole genome shotgun (WGS) entry which is preliminary data.</text>
</comment>
<evidence type="ECO:0000313" key="2">
    <source>
        <dbReference type="EMBL" id="RRR18353.1"/>
    </source>
</evidence>